<dbReference type="EMBL" id="AZFT01000048">
    <property type="protein sequence ID" value="KRL84877.1"/>
    <property type="molecule type" value="Genomic_DNA"/>
</dbReference>
<proteinExistence type="predicted"/>
<dbReference type="AlphaFoldDB" id="A0A0R1TUI5"/>
<keyword evidence="1" id="KW-1133">Transmembrane helix</keyword>
<dbReference type="eggNOG" id="COG4485">
    <property type="taxonomic scope" value="Bacteria"/>
</dbReference>
<dbReference type="PATRIC" id="fig|1423724.4.peg.376"/>
<feature type="transmembrane region" description="Helical" evidence="1">
    <location>
        <begin position="542"/>
        <end position="563"/>
    </location>
</feature>
<comment type="caution">
    <text evidence="2">The sequence shown here is derived from an EMBL/GenBank/DDBJ whole genome shotgun (WGS) entry which is preliminary data.</text>
</comment>
<feature type="transmembrane region" description="Helical" evidence="1">
    <location>
        <begin position="126"/>
        <end position="145"/>
    </location>
</feature>
<feature type="transmembrane region" description="Helical" evidence="1">
    <location>
        <begin position="224"/>
        <end position="242"/>
    </location>
</feature>
<keyword evidence="1" id="KW-0472">Membrane</keyword>
<feature type="transmembrane region" description="Helical" evidence="1">
    <location>
        <begin position="191"/>
        <end position="212"/>
    </location>
</feature>
<sequence>MKKLSPSLSKYLPGLLLIVGAIVLVLPQVVTQQMLLGSDSIFHYNRFYEAAMQLKNGNLHYFITMYGFQESGRIVNAVYGPAVAYFNGILLLLGKTWFNFQIISDIAVYLLAGTGMYLLLRKCAIRRSYSILLALFYLTTYAIQYWTISQAFSGWAASLLPFCLFPIVTFVRKKEVNILELAICTALMIQTHFLTSLFVIMIYVPCFGYAFFKTDKRGKLLGKLCLAIGLFLLLTANIWAGLLEVNLSNKILSPFINKNMYGTAISLNGYRLTNWLAPIALVFFGALQIILLVKYWKKISALNRLVSLEALVFLVLSSKLLPWKWLSVNVPGVDILQFPFRFFVPYIVLLIISIGLFFMELGWSKKKVLVALSVIVIASFGQAMYNLNTALSKWDNATEFMYHKNTLYFNDDVQDIKNSFFSTDLSLGLKYVQKSTPDYLPLYTDTTDPRKVHGYHNYHWQVIQKEVVFRKIATKNGLVVKWKAKKAKQITLPVVGYSHTEVTLNGKKLKSSEVKHTTIGMIKVNQKKGKNTLVLSYHPAKLVNWAIILTPFIWVICGGIILVKRFRGNK</sequence>
<organism evidence="2 3">
    <name type="scientific">Ligilactobacillus apodemi DSM 16634 = JCM 16172</name>
    <dbReference type="NCBI Taxonomy" id="1423724"/>
    <lineage>
        <taxon>Bacteria</taxon>
        <taxon>Bacillati</taxon>
        <taxon>Bacillota</taxon>
        <taxon>Bacilli</taxon>
        <taxon>Lactobacillales</taxon>
        <taxon>Lactobacillaceae</taxon>
        <taxon>Ligilactobacillus</taxon>
    </lineage>
</organism>
<name>A0A0R1TUI5_9LACO</name>
<feature type="transmembrane region" description="Helical" evidence="1">
    <location>
        <begin position="368"/>
        <end position="385"/>
    </location>
</feature>
<feature type="transmembrane region" description="Helical" evidence="1">
    <location>
        <begin position="343"/>
        <end position="361"/>
    </location>
</feature>
<keyword evidence="1" id="KW-0812">Transmembrane</keyword>
<keyword evidence="3" id="KW-1185">Reference proteome</keyword>
<feature type="transmembrane region" description="Helical" evidence="1">
    <location>
        <begin position="100"/>
        <end position="120"/>
    </location>
</feature>
<evidence type="ECO:0000313" key="3">
    <source>
        <dbReference type="Proteomes" id="UP000051324"/>
    </source>
</evidence>
<dbReference type="RefSeq" id="WP_025086761.1">
    <property type="nucleotide sequence ID" value="NZ_AZFT01000048.1"/>
</dbReference>
<accession>A0A0R1TUI5</accession>
<protein>
    <recommendedName>
        <fullName evidence="4">Cell division protein</fullName>
    </recommendedName>
</protein>
<feature type="transmembrane region" description="Helical" evidence="1">
    <location>
        <begin position="305"/>
        <end position="323"/>
    </location>
</feature>
<evidence type="ECO:0000313" key="2">
    <source>
        <dbReference type="EMBL" id="KRL84877.1"/>
    </source>
</evidence>
<evidence type="ECO:0000256" key="1">
    <source>
        <dbReference type="SAM" id="Phobius"/>
    </source>
</evidence>
<feature type="transmembrane region" description="Helical" evidence="1">
    <location>
        <begin position="74"/>
        <end position="93"/>
    </location>
</feature>
<feature type="transmembrane region" description="Helical" evidence="1">
    <location>
        <begin position="12"/>
        <end position="30"/>
    </location>
</feature>
<feature type="transmembrane region" description="Helical" evidence="1">
    <location>
        <begin position="275"/>
        <end position="293"/>
    </location>
</feature>
<dbReference type="Proteomes" id="UP000051324">
    <property type="component" value="Unassembled WGS sequence"/>
</dbReference>
<gene>
    <name evidence="2" type="ORF">FC32_GL000358</name>
</gene>
<evidence type="ECO:0008006" key="4">
    <source>
        <dbReference type="Google" id="ProtNLM"/>
    </source>
</evidence>
<reference evidence="2 3" key="1">
    <citation type="journal article" date="2015" name="Genome Announc.">
        <title>Expanding the biotechnology potential of lactobacilli through comparative genomics of 213 strains and associated genera.</title>
        <authorList>
            <person name="Sun Z."/>
            <person name="Harris H.M."/>
            <person name="McCann A."/>
            <person name="Guo C."/>
            <person name="Argimon S."/>
            <person name="Zhang W."/>
            <person name="Yang X."/>
            <person name="Jeffery I.B."/>
            <person name="Cooney J.C."/>
            <person name="Kagawa T.F."/>
            <person name="Liu W."/>
            <person name="Song Y."/>
            <person name="Salvetti E."/>
            <person name="Wrobel A."/>
            <person name="Rasinkangas P."/>
            <person name="Parkhill J."/>
            <person name="Rea M.C."/>
            <person name="O'Sullivan O."/>
            <person name="Ritari J."/>
            <person name="Douillard F.P."/>
            <person name="Paul Ross R."/>
            <person name="Yang R."/>
            <person name="Briner A.E."/>
            <person name="Felis G.E."/>
            <person name="de Vos W.M."/>
            <person name="Barrangou R."/>
            <person name="Klaenhammer T.R."/>
            <person name="Caufield P.W."/>
            <person name="Cui Y."/>
            <person name="Zhang H."/>
            <person name="O'Toole P.W."/>
        </authorList>
    </citation>
    <scope>NUCLEOTIDE SEQUENCE [LARGE SCALE GENOMIC DNA]</scope>
    <source>
        <strain evidence="2 3">DSM 16634</strain>
    </source>
</reference>
<dbReference type="STRING" id="1423724.FC32_GL000358"/>